<evidence type="ECO:0000256" key="7">
    <source>
        <dbReference type="ARBA" id="ARBA00022692"/>
    </source>
</evidence>
<feature type="transmembrane region" description="Helical" evidence="17">
    <location>
        <begin position="521"/>
        <end position="540"/>
    </location>
</feature>
<dbReference type="CDD" id="cd10014">
    <property type="entry name" value="TFIIA_gamma_C"/>
    <property type="match status" value="1"/>
</dbReference>
<dbReference type="Pfam" id="PF02751">
    <property type="entry name" value="TFIIA_gamma_C"/>
    <property type="match status" value="1"/>
</dbReference>
<proteinExistence type="inferred from homology"/>
<evidence type="ECO:0000256" key="17">
    <source>
        <dbReference type="RuleBase" id="RU362115"/>
    </source>
</evidence>
<evidence type="ECO:0000256" key="16">
    <source>
        <dbReference type="ARBA" id="ARBA00063181"/>
    </source>
</evidence>
<feature type="transmembrane region" description="Helical" evidence="17">
    <location>
        <begin position="552"/>
        <end position="571"/>
    </location>
</feature>
<dbReference type="SUPFAM" id="SSF144091">
    <property type="entry name" value="Rhomboid-like"/>
    <property type="match status" value="1"/>
</dbReference>
<dbReference type="FunFam" id="2.30.18.10:FF:000003">
    <property type="entry name" value="Transcription initiation factor IIA subunit 2"/>
    <property type="match status" value="1"/>
</dbReference>
<evidence type="ECO:0000313" key="23">
    <source>
        <dbReference type="Proteomes" id="UP000789706"/>
    </source>
</evidence>
<keyword evidence="8 17" id="KW-0378">Hydrolase</keyword>
<accession>A0A9N8V370</accession>
<evidence type="ECO:0000256" key="9">
    <source>
        <dbReference type="ARBA" id="ARBA00022825"/>
    </source>
</evidence>
<feature type="transmembrane region" description="Helical" evidence="17">
    <location>
        <begin position="387"/>
        <end position="406"/>
    </location>
</feature>
<evidence type="ECO:0000256" key="6">
    <source>
        <dbReference type="ARBA" id="ARBA00022670"/>
    </source>
</evidence>
<sequence>MPHLVIRKTNEIKTIHKKQAIQCSTIYATKSLLPSSTSSSTSEISTISPSPSLTTLSSSSSIFSSSTESIHDERVMIPTFFGSNNVGKYKYDSTIFKCLPPLPYGYDRSITKRNIKIIKKKISFSEVLEFVETYHREDYDRTGLLYGNRANNQIDIWFGGKTLANTIYNSGRIINTERVDEGDLLKIKIMKKRNEILTNAYDTTDDNSQPIPPYEERPSYFSYNDEYPSTNIPLDVHSTPTILPPIDLERQSSHSTAPSAPPASVVDLEEHSRDLPTVETQYGNYEREEENDEEMARRLFREEQDQFIMNSNRKSSLYASQGYQDPQIPRGEADSYYQNLNYPESSTSRRDTLSSRRDTLPPTIRDPKYPKALLDPKVQKQLNKKTLWIPVFTWIVTVIQLFMLIFEFVKSKEFTGEVIQTNPLNPMVGPGAFTFVQLGARFVPCMKTVYNDSIQISCPTLENPNKLCNMTDYCGLGGFKSGHPDQWYRFITPIFLHGGIIHFAFNMIFQLQTGMQVEKDIGWWRFGIIYMASGIFGFIFGGNFDSPLSPSMGASGSLFGIVGVILLELLQNWKIVRHPRWELFKLSFVIILSFLLGLLPGLDNFSHIGGFMMGIVTGCVLNPTINFSKFHKRANWALKIIALPIVILLFFLLLRNFYTTNPSESCKWCKYLSCVPISNWCDQVDYTSYEVSNYIGMALTDSLDELIQSSHIDPQLAMKVLLQFDKSITEALETKVRTKATFKQGHLHTYRFCDEVWTFIIKDPNFKLEHEQIHVDKIKIVACNAKKPGDAEPTKN</sequence>
<evidence type="ECO:0000256" key="14">
    <source>
        <dbReference type="ARBA" id="ARBA00023242"/>
    </source>
</evidence>
<dbReference type="SUPFAM" id="SSF50784">
    <property type="entry name" value="Transcription factor IIA (TFIIA), beta-barrel domain"/>
    <property type="match status" value="1"/>
</dbReference>
<evidence type="ECO:0000256" key="5">
    <source>
        <dbReference type="ARBA" id="ARBA00009045"/>
    </source>
</evidence>
<dbReference type="GO" id="GO:0005672">
    <property type="term" value="C:transcription factor TFIIA complex"/>
    <property type="evidence" value="ECO:0007669"/>
    <property type="project" value="InterPro"/>
</dbReference>
<feature type="transmembrane region" description="Helical" evidence="17">
    <location>
        <begin position="487"/>
        <end position="509"/>
    </location>
</feature>
<dbReference type="InterPro" id="IPR022764">
    <property type="entry name" value="Peptidase_S54_rhomboid_dom"/>
</dbReference>
<keyword evidence="10 17" id="KW-1133">Transmembrane helix</keyword>
<feature type="region of interest" description="Disordered" evidence="18">
    <location>
        <begin position="33"/>
        <end position="59"/>
    </location>
</feature>
<dbReference type="Pfam" id="PF02268">
    <property type="entry name" value="TFIIA_gamma_N"/>
    <property type="match status" value="1"/>
</dbReference>
<feature type="domain" description="Transcription initiation factor IIA gamma subunit N-terminal" evidence="20">
    <location>
        <begin position="695"/>
        <end position="732"/>
    </location>
</feature>
<keyword evidence="13" id="KW-0804">Transcription</keyword>
<dbReference type="Gene3D" id="1.10.287.190">
    <property type="entry name" value="Transcription factor IIA gamma subunit, alpha-helical domain"/>
    <property type="match status" value="1"/>
</dbReference>
<keyword evidence="7 17" id="KW-0812">Transmembrane</keyword>
<comment type="function">
    <text evidence="15">TFIIA is a component of the transcription machinery of RNA polymerase II and plays an important role in transcriptional activation. TFIIA in a complex with TBP mediates transcriptional activity.</text>
</comment>
<feature type="transmembrane region" description="Helical" evidence="17">
    <location>
        <begin position="608"/>
        <end position="625"/>
    </location>
</feature>
<evidence type="ECO:0000256" key="8">
    <source>
        <dbReference type="ARBA" id="ARBA00022801"/>
    </source>
</evidence>
<dbReference type="InterPro" id="IPR035952">
    <property type="entry name" value="Rhomboid-like_sf"/>
</dbReference>
<dbReference type="CDD" id="cd10145">
    <property type="entry name" value="TFIIA_gamma_N"/>
    <property type="match status" value="1"/>
</dbReference>
<dbReference type="GO" id="GO:0006367">
    <property type="term" value="P:transcription initiation at RNA polymerase II promoter"/>
    <property type="evidence" value="ECO:0007669"/>
    <property type="project" value="InterPro"/>
</dbReference>
<comment type="similarity">
    <text evidence="4">Belongs to the TFIIA subunit 2 family.</text>
</comment>
<dbReference type="FunFam" id="1.10.287.190:FF:000001">
    <property type="entry name" value="Transcription initiation factor IIA subunit 2"/>
    <property type="match status" value="1"/>
</dbReference>
<feature type="region of interest" description="Disordered" evidence="18">
    <location>
        <begin position="240"/>
        <end position="295"/>
    </location>
</feature>
<dbReference type="PANTHER" id="PTHR22936:SF69">
    <property type="entry name" value="RHOMBOID-LIKE PROTEIN"/>
    <property type="match status" value="1"/>
</dbReference>
<evidence type="ECO:0000256" key="11">
    <source>
        <dbReference type="ARBA" id="ARBA00023015"/>
    </source>
</evidence>
<feature type="transmembrane region" description="Helical" evidence="17">
    <location>
        <begin position="637"/>
        <end position="658"/>
    </location>
</feature>
<keyword evidence="14" id="KW-0539">Nucleus</keyword>
<keyword evidence="6 17" id="KW-0645">Protease</keyword>
<dbReference type="PANTHER" id="PTHR22936">
    <property type="entry name" value="RHOMBOID-RELATED"/>
    <property type="match status" value="1"/>
</dbReference>
<evidence type="ECO:0000256" key="15">
    <source>
        <dbReference type="ARBA" id="ARBA00024733"/>
    </source>
</evidence>
<evidence type="ECO:0000259" key="19">
    <source>
        <dbReference type="Pfam" id="PF01694"/>
    </source>
</evidence>
<comment type="subunit">
    <text evidence="16">TFIIA is a heterodimer composed of the large TOA1 and the small TOA2 subunits.</text>
</comment>
<dbReference type="InterPro" id="IPR009088">
    <property type="entry name" value="TFIIA_b-brl"/>
</dbReference>
<dbReference type="InterPro" id="IPR002610">
    <property type="entry name" value="Peptidase_S54_rhomboid-like"/>
</dbReference>
<dbReference type="EC" id="3.4.21.105" evidence="17"/>
<evidence type="ECO:0000256" key="1">
    <source>
        <dbReference type="ARBA" id="ARBA00000156"/>
    </source>
</evidence>
<reference evidence="22" key="1">
    <citation type="submission" date="2021-06" db="EMBL/GenBank/DDBJ databases">
        <authorList>
            <person name="Kallberg Y."/>
            <person name="Tangrot J."/>
            <person name="Rosling A."/>
        </authorList>
    </citation>
    <scope>NUCLEOTIDE SEQUENCE</scope>
    <source>
        <strain evidence="22">AZ414A</strain>
    </source>
</reference>
<keyword evidence="12 17" id="KW-0472">Membrane</keyword>
<keyword evidence="9 17" id="KW-0720">Serine protease</keyword>
<protein>
    <recommendedName>
        <fullName evidence="17">Rhomboid-type serine protease</fullName>
        <ecNumber evidence="17">3.4.21.105</ecNumber>
    </recommendedName>
</protein>
<comment type="similarity">
    <text evidence="5 17">Belongs to the peptidase S54 family.</text>
</comment>
<dbReference type="GO" id="GO:0016020">
    <property type="term" value="C:membrane"/>
    <property type="evidence" value="ECO:0007669"/>
    <property type="project" value="UniProtKB-SubCell"/>
</dbReference>
<dbReference type="OrthoDB" id="2146116at2759"/>
<dbReference type="InterPro" id="IPR015872">
    <property type="entry name" value="TFIIA_gsu_N"/>
</dbReference>
<dbReference type="Proteomes" id="UP000789706">
    <property type="component" value="Unassembled WGS sequence"/>
</dbReference>
<comment type="catalytic activity">
    <reaction evidence="1 17">
        <text>Cleaves type-1 transmembrane domains using a catalytic dyad composed of serine and histidine that are contributed by different transmembrane domains.</text>
        <dbReference type="EC" id="3.4.21.105"/>
    </reaction>
</comment>
<organism evidence="22 23">
    <name type="scientific">Diversispora eburnea</name>
    <dbReference type="NCBI Taxonomy" id="1213867"/>
    <lineage>
        <taxon>Eukaryota</taxon>
        <taxon>Fungi</taxon>
        <taxon>Fungi incertae sedis</taxon>
        <taxon>Mucoromycota</taxon>
        <taxon>Glomeromycotina</taxon>
        <taxon>Glomeromycetes</taxon>
        <taxon>Diversisporales</taxon>
        <taxon>Diversisporaceae</taxon>
        <taxon>Diversispora</taxon>
    </lineage>
</organism>
<dbReference type="AlphaFoldDB" id="A0A9N8V370"/>
<feature type="compositionally biased region" description="Low complexity" evidence="18">
    <location>
        <begin position="253"/>
        <end position="264"/>
    </location>
</feature>
<feature type="region of interest" description="Disordered" evidence="18">
    <location>
        <begin position="318"/>
        <end position="368"/>
    </location>
</feature>
<evidence type="ECO:0000256" key="4">
    <source>
        <dbReference type="ARBA" id="ARBA00007675"/>
    </source>
</evidence>
<dbReference type="Pfam" id="PF01694">
    <property type="entry name" value="Rhomboid"/>
    <property type="match status" value="1"/>
</dbReference>
<gene>
    <name evidence="22" type="ORF">DEBURN_LOCUS1027</name>
</gene>
<evidence type="ECO:0000256" key="3">
    <source>
        <dbReference type="ARBA" id="ARBA00004141"/>
    </source>
</evidence>
<evidence type="ECO:0000256" key="12">
    <source>
        <dbReference type="ARBA" id="ARBA00023136"/>
    </source>
</evidence>
<dbReference type="InterPro" id="IPR009083">
    <property type="entry name" value="TFIIA_a-hlx"/>
</dbReference>
<dbReference type="Gene3D" id="1.20.1540.10">
    <property type="entry name" value="Rhomboid-like"/>
    <property type="match status" value="1"/>
</dbReference>
<dbReference type="EMBL" id="CAJVPK010000038">
    <property type="protein sequence ID" value="CAG8436485.1"/>
    <property type="molecule type" value="Genomic_DNA"/>
</dbReference>
<name>A0A9N8V370_9GLOM</name>
<feature type="compositionally biased region" description="Basic and acidic residues" evidence="18">
    <location>
        <begin position="347"/>
        <end position="368"/>
    </location>
</feature>
<dbReference type="GO" id="GO:0004252">
    <property type="term" value="F:serine-type endopeptidase activity"/>
    <property type="evidence" value="ECO:0007669"/>
    <property type="project" value="InterPro"/>
</dbReference>
<feature type="domain" description="Transcription initiation factor IIA gamma subunit C-terminal" evidence="21">
    <location>
        <begin position="745"/>
        <end position="785"/>
    </location>
</feature>
<comment type="subcellular location">
    <subcellularLocation>
        <location evidence="3 17">Membrane</location>
        <topology evidence="3 17">Multi-pass membrane protein</topology>
    </subcellularLocation>
    <subcellularLocation>
        <location evidence="2">Nucleus</location>
    </subcellularLocation>
</comment>
<dbReference type="SUPFAM" id="SSF47396">
    <property type="entry name" value="Transcription factor IIA (TFIIA), alpha-helical domain"/>
    <property type="match status" value="1"/>
</dbReference>
<evidence type="ECO:0000259" key="21">
    <source>
        <dbReference type="Pfam" id="PF02751"/>
    </source>
</evidence>
<feature type="transmembrane region" description="Helical" evidence="17">
    <location>
        <begin position="583"/>
        <end position="602"/>
    </location>
</feature>
<evidence type="ECO:0000256" key="13">
    <source>
        <dbReference type="ARBA" id="ARBA00023163"/>
    </source>
</evidence>
<evidence type="ECO:0000256" key="10">
    <source>
        <dbReference type="ARBA" id="ARBA00022989"/>
    </source>
</evidence>
<feature type="domain" description="Peptidase S54 rhomboid" evidence="19">
    <location>
        <begin position="485"/>
        <end position="621"/>
    </location>
</feature>
<dbReference type="Gene3D" id="2.30.18.10">
    <property type="entry name" value="Transcription factor IIA (TFIIA), beta-barrel domain"/>
    <property type="match status" value="1"/>
</dbReference>
<evidence type="ECO:0000259" key="20">
    <source>
        <dbReference type="Pfam" id="PF02268"/>
    </source>
</evidence>
<keyword evidence="11" id="KW-0805">Transcription regulation</keyword>
<evidence type="ECO:0000256" key="2">
    <source>
        <dbReference type="ARBA" id="ARBA00004123"/>
    </source>
</evidence>
<comment type="caution">
    <text evidence="22">The sequence shown here is derived from an EMBL/GenBank/DDBJ whole genome shotgun (WGS) entry which is preliminary data.</text>
</comment>
<dbReference type="GO" id="GO:0006508">
    <property type="term" value="P:proteolysis"/>
    <property type="evidence" value="ECO:0007669"/>
    <property type="project" value="UniProtKB-KW"/>
</dbReference>
<comment type="function">
    <text evidence="17">Serine protease involved in intramembrane proteolysis.</text>
</comment>
<dbReference type="InterPro" id="IPR015871">
    <property type="entry name" value="TFIIA_gsu_C"/>
</dbReference>
<evidence type="ECO:0000256" key="18">
    <source>
        <dbReference type="SAM" id="MobiDB-lite"/>
    </source>
</evidence>
<keyword evidence="23" id="KW-1185">Reference proteome</keyword>
<evidence type="ECO:0000313" key="22">
    <source>
        <dbReference type="EMBL" id="CAG8436485.1"/>
    </source>
</evidence>